<accession>A0A1Q9C3P6</accession>
<sequence length="170" mass="19157">MVLAFTALFSSARNSVLEYHVAGFREDVCDAMRSWTDSLPQERFNQAVSDSSEGCDSSDDVFTDSTPNSLPDDSDLLAGDDDGVMEHEAPMASEPDPPPTRALDDPLFEDKRASFTEELVKLLCLRHLQHQLQQDFPTRQAAAQLREFKRRHETASARSMQYNVSQYLEP</sequence>
<gene>
    <name evidence="2" type="ORF">AK812_SmicGene42389</name>
</gene>
<feature type="compositionally biased region" description="Acidic residues" evidence="1">
    <location>
        <begin position="72"/>
        <end position="83"/>
    </location>
</feature>
<comment type="caution">
    <text evidence="2">The sequence shown here is derived from an EMBL/GenBank/DDBJ whole genome shotgun (WGS) entry which is preliminary data.</text>
</comment>
<dbReference type="Proteomes" id="UP000186817">
    <property type="component" value="Unassembled WGS sequence"/>
</dbReference>
<proteinExistence type="predicted"/>
<reference evidence="2 3" key="1">
    <citation type="submission" date="2016-02" db="EMBL/GenBank/DDBJ databases">
        <title>Genome analysis of coral dinoflagellate symbionts highlights evolutionary adaptations to a symbiotic lifestyle.</title>
        <authorList>
            <person name="Aranda M."/>
            <person name="Li Y."/>
            <person name="Liew Y.J."/>
            <person name="Baumgarten S."/>
            <person name="Simakov O."/>
            <person name="Wilson M."/>
            <person name="Piel J."/>
            <person name="Ashoor H."/>
            <person name="Bougouffa S."/>
            <person name="Bajic V.B."/>
            <person name="Ryu T."/>
            <person name="Ravasi T."/>
            <person name="Bayer T."/>
            <person name="Micklem G."/>
            <person name="Kim H."/>
            <person name="Bhak J."/>
            <person name="Lajeunesse T.C."/>
            <person name="Voolstra C.R."/>
        </authorList>
    </citation>
    <scope>NUCLEOTIDE SEQUENCE [LARGE SCALE GENOMIC DNA]</scope>
    <source>
        <strain evidence="2 3">CCMP2467</strain>
    </source>
</reference>
<organism evidence="2 3">
    <name type="scientific">Symbiodinium microadriaticum</name>
    <name type="common">Dinoflagellate</name>
    <name type="synonym">Zooxanthella microadriatica</name>
    <dbReference type="NCBI Taxonomy" id="2951"/>
    <lineage>
        <taxon>Eukaryota</taxon>
        <taxon>Sar</taxon>
        <taxon>Alveolata</taxon>
        <taxon>Dinophyceae</taxon>
        <taxon>Suessiales</taxon>
        <taxon>Symbiodiniaceae</taxon>
        <taxon>Symbiodinium</taxon>
    </lineage>
</organism>
<protein>
    <submittedName>
        <fullName evidence="2">Uncharacterized protein</fullName>
    </submittedName>
</protein>
<keyword evidence="3" id="KW-1185">Reference proteome</keyword>
<dbReference type="EMBL" id="LSRX01001747">
    <property type="protein sequence ID" value="OLP77541.1"/>
    <property type="molecule type" value="Genomic_DNA"/>
</dbReference>
<evidence type="ECO:0000256" key="1">
    <source>
        <dbReference type="SAM" id="MobiDB-lite"/>
    </source>
</evidence>
<evidence type="ECO:0000313" key="2">
    <source>
        <dbReference type="EMBL" id="OLP77541.1"/>
    </source>
</evidence>
<evidence type="ECO:0000313" key="3">
    <source>
        <dbReference type="Proteomes" id="UP000186817"/>
    </source>
</evidence>
<feature type="region of interest" description="Disordered" evidence="1">
    <location>
        <begin position="45"/>
        <end position="107"/>
    </location>
</feature>
<name>A0A1Q9C3P6_SYMMI</name>
<dbReference type="AlphaFoldDB" id="A0A1Q9C3P6"/>